<dbReference type="EMBL" id="KZ613487">
    <property type="protein sequence ID" value="PMD19822.1"/>
    <property type="molecule type" value="Genomic_DNA"/>
</dbReference>
<keyword evidence="5 6" id="KW-0482">Metalloprotease</keyword>
<accession>A0A2J6Q0M8</accession>
<evidence type="ECO:0000313" key="9">
    <source>
        <dbReference type="Proteomes" id="UP000235672"/>
    </source>
</evidence>
<evidence type="ECO:0000256" key="2">
    <source>
        <dbReference type="ARBA" id="ARBA00022723"/>
    </source>
</evidence>
<dbReference type="InterPro" id="IPR001567">
    <property type="entry name" value="Pept_M3A_M3B_dom"/>
</dbReference>
<comment type="similarity">
    <text evidence="6">Belongs to the peptidase M3 family.</text>
</comment>
<keyword evidence="1 6" id="KW-0645">Protease</keyword>
<name>A0A2J6Q0M8_9HELO</name>
<feature type="domain" description="Peptidase M3A/M3B catalytic" evidence="7">
    <location>
        <begin position="7"/>
        <end position="340"/>
    </location>
</feature>
<dbReference type="GO" id="GO:0004222">
    <property type="term" value="F:metalloendopeptidase activity"/>
    <property type="evidence" value="ECO:0007669"/>
    <property type="project" value="InterPro"/>
</dbReference>
<dbReference type="GO" id="GO:0006518">
    <property type="term" value="P:peptide metabolic process"/>
    <property type="evidence" value="ECO:0007669"/>
    <property type="project" value="TreeGrafter"/>
</dbReference>
<evidence type="ECO:0000256" key="5">
    <source>
        <dbReference type="ARBA" id="ARBA00023049"/>
    </source>
</evidence>
<evidence type="ECO:0000259" key="7">
    <source>
        <dbReference type="Pfam" id="PF01432"/>
    </source>
</evidence>
<dbReference type="GO" id="GO:0046872">
    <property type="term" value="F:metal ion binding"/>
    <property type="evidence" value="ECO:0007669"/>
    <property type="project" value="UniProtKB-UniRule"/>
</dbReference>
<comment type="cofactor">
    <cofactor evidence="6">
        <name>Zn(2+)</name>
        <dbReference type="ChEBI" id="CHEBI:29105"/>
    </cofactor>
    <text evidence="6">Binds 1 zinc ion.</text>
</comment>
<dbReference type="InterPro" id="IPR045090">
    <property type="entry name" value="Pept_M3A_M3B"/>
</dbReference>
<dbReference type="PANTHER" id="PTHR11804">
    <property type="entry name" value="PROTEASE M3 THIMET OLIGOPEPTIDASE-RELATED"/>
    <property type="match status" value="1"/>
</dbReference>
<keyword evidence="2 6" id="KW-0479">Metal-binding</keyword>
<dbReference type="Gene3D" id="1.10.1370.40">
    <property type="match status" value="1"/>
</dbReference>
<evidence type="ECO:0000256" key="6">
    <source>
        <dbReference type="RuleBase" id="RU003435"/>
    </source>
</evidence>
<dbReference type="PANTHER" id="PTHR11804:SF84">
    <property type="entry name" value="SACCHAROLYSIN"/>
    <property type="match status" value="1"/>
</dbReference>
<proteinExistence type="inferred from homology"/>
<keyword evidence="9" id="KW-1185">Reference proteome</keyword>
<protein>
    <submittedName>
        <fullName evidence="8">Zincin</fullName>
    </submittedName>
</protein>
<evidence type="ECO:0000256" key="3">
    <source>
        <dbReference type="ARBA" id="ARBA00022801"/>
    </source>
</evidence>
<keyword evidence="3 6" id="KW-0378">Hydrolase</keyword>
<dbReference type="GO" id="GO:0006508">
    <property type="term" value="P:proteolysis"/>
    <property type="evidence" value="ECO:0007669"/>
    <property type="project" value="UniProtKB-KW"/>
</dbReference>
<keyword evidence="4 6" id="KW-0862">Zinc</keyword>
<dbReference type="SUPFAM" id="SSF55486">
    <property type="entry name" value="Metalloproteases ('zincins'), catalytic domain"/>
    <property type="match status" value="1"/>
</dbReference>
<dbReference type="Proteomes" id="UP000235672">
    <property type="component" value="Unassembled WGS sequence"/>
</dbReference>
<dbReference type="Pfam" id="PF01432">
    <property type="entry name" value="Peptidase_M3"/>
    <property type="match status" value="1"/>
</dbReference>
<evidence type="ECO:0000256" key="4">
    <source>
        <dbReference type="ARBA" id="ARBA00022833"/>
    </source>
</evidence>
<organism evidence="8 9">
    <name type="scientific">Hyaloscypha hepaticicola</name>
    <dbReference type="NCBI Taxonomy" id="2082293"/>
    <lineage>
        <taxon>Eukaryota</taxon>
        <taxon>Fungi</taxon>
        <taxon>Dikarya</taxon>
        <taxon>Ascomycota</taxon>
        <taxon>Pezizomycotina</taxon>
        <taxon>Leotiomycetes</taxon>
        <taxon>Helotiales</taxon>
        <taxon>Hyaloscyphaceae</taxon>
        <taxon>Hyaloscypha</taxon>
    </lineage>
</organism>
<reference evidence="8 9" key="1">
    <citation type="submission" date="2016-05" db="EMBL/GenBank/DDBJ databases">
        <title>A degradative enzymes factory behind the ericoid mycorrhizal symbiosis.</title>
        <authorList>
            <consortium name="DOE Joint Genome Institute"/>
            <person name="Martino E."/>
            <person name="Morin E."/>
            <person name="Grelet G."/>
            <person name="Kuo A."/>
            <person name="Kohler A."/>
            <person name="Daghino S."/>
            <person name="Barry K."/>
            <person name="Choi C."/>
            <person name="Cichocki N."/>
            <person name="Clum A."/>
            <person name="Copeland A."/>
            <person name="Hainaut M."/>
            <person name="Haridas S."/>
            <person name="Labutti K."/>
            <person name="Lindquist E."/>
            <person name="Lipzen A."/>
            <person name="Khouja H.-R."/>
            <person name="Murat C."/>
            <person name="Ohm R."/>
            <person name="Olson A."/>
            <person name="Spatafora J."/>
            <person name="Veneault-Fourrey C."/>
            <person name="Henrissat B."/>
            <person name="Grigoriev I."/>
            <person name="Martin F."/>
            <person name="Perotto S."/>
        </authorList>
    </citation>
    <scope>NUCLEOTIDE SEQUENCE [LARGE SCALE GENOMIC DNA]</scope>
    <source>
        <strain evidence="8 9">UAMH 7357</strain>
    </source>
</reference>
<evidence type="ECO:0000313" key="8">
    <source>
        <dbReference type="EMBL" id="PMD19822.1"/>
    </source>
</evidence>
<dbReference type="OrthoDB" id="3544365at2759"/>
<dbReference type="AlphaFoldDB" id="A0A2J6Q0M8"/>
<dbReference type="STRING" id="1745343.A0A2J6Q0M8"/>
<sequence length="395" mass="45673">MTGTISDPNVRERIVSWEQDTCKDLAPRFREMMLSRARVAHLKGFKSFFEYRSQFKMMNTTSVDLFLKDLKSKIDRYANAFMESAIEQKMNDLGYDFTIKNLRERLRRGKTIRDYQNNHPEAQINWGDYSYYTTLKSKFISKSKQSEDLKFHEYFPMDHSMRRVLSIFGDLLGLTFHESPPGDQRRQVPIATYLRSQNLTEHNTALDVFWVFDITGITPKRLGSLILDVGEREGKPRKVFCTTFGTFLFENEISRLLPGVAIVGPFIKPTSRSPFVFNHQGLSTFAHELAHAIHRLVQGGNKPFITGPRDFVEIPSITAEKWTSNPVVLQRISCHYTYLEQEYLTAWKDGFSPKIPPPQPPRQAPLEMFNEIHYKKCQLDITCLSPLVLAVPDGD</sequence>
<gene>
    <name evidence="8" type="ORF">NA56DRAFT_188592</name>
</gene>
<evidence type="ECO:0000256" key="1">
    <source>
        <dbReference type="ARBA" id="ARBA00022670"/>
    </source>
</evidence>